<evidence type="ECO:0000256" key="3">
    <source>
        <dbReference type="ARBA" id="ARBA00007110"/>
    </source>
</evidence>
<evidence type="ECO:0000256" key="8">
    <source>
        <dbReference type="ARBA" id="ARBA00022679"/>
    </source>
</evidence>
<evidence type="ECO:0000256" key="4">
    <source>
        <dbReference type="ARBA" id="ARBA00011991"/>
    </source>
</evidence>
<dbReference type="EC" id="2.4.2.21" evidence="4 11"/>
<dbReference type="OrthoDB" id="9781491at2"/>
<dbReference type="FunFam" id="3.40.50.10210:FF:000001">
    <property type="entry name" value="Nicotinate-nucleotide--dimethylbenzimidazole phosphoribosyltransferase"/>
    <property type="match status" value="1"/>
</dbReference>
<dbReference type="Gene3D" id="1.10.1610.10">
    <property type="match status" value="1"/>
</dbReference>
<dbReference type="GO" id="GO:0009236">
    <property type="term" value="P:cobalamin biosynthetic process"/>
    <property type="evidence" value="ECO:0007669"/>
    <property type="project" value="UniProtKB-UniRule"/>
</dbReference>
<reference evidence="13" key="1">
    <citation type="submission" date="2019-11" db="EMBL/GenBank/DDBJ databases">
        <title>Genome sequence of Heliorestis convoluta strain HH, an alkaliphilic and minimalistic phototrophic bacterium from a soda lake in Egypt.</title>
        <authorList>
            <person name="Dewey E.D."/>
            <person name="Stokes L.M."/>
            <person name="Burchell B.M."/>
            <person name="Shaffer K.N."/>
            <person name="Huntington A.M."/>
            <person name="Baker J.M."/>
            <person name="Nadendla S."/>
            <person name="Giglio M.G."/>
            <person name="Touchman J.W."/>
            <person name="Blankenship R.E."/>
            <person name="Madigan M.T."/>
            <person name="Sattley W.M."/>
        </authorList>
    </citation>
    <scope>NUCLEOTIDE SEQUENCE [LARGE SCALE GENOMIC DNA]</scope>
    <source>
        <strain evidence="13">HH</strain>
    </source>
</reference>
<dbReference type="RefSeq" id="WP_153724383.1">
    <property type="nucleotide sequence ID" value="NZ_CP045875.1"/>
</dbReference>
<keyword evidence="7 11" id="KW-0328">Glycosyltransferase</keyword>
<keyword evidence="13" id="KW-1185">Reference proteome</keyword>
<comment type="similarity">
    <text evidence="3 11">Belongs to the CobT family.</text>
</comment>
<dbReference type="InterPro" id="IPR036087">
    <property type="entry name" value="Nict_dMeBzImd_PRibTrfase_sf"/>
</dbReference>
<feature type="active site" description="Proton acceptor" evidence="11">
    <location>
        <position position="317"/>
    </location>
</feature>
<accession>A0A5Q2N3N9</accession>
<dbReference type="InterPro" id="IPR023195">
    <property type="entry name" value="Nict_dMeBzImd_PRibTrfase_N"/>
</dbReference>
<dbReference type="NCBIfam" id="NF000996">
    <property type="entry name" value="PRK00105.1"/>
    <property type="match status" value="1"/>
</dbReference>
<dbReference type="KEGG" id="hcv:FTV88_0712"/>
<name>A0A5Q2N3N9_9FIRM</name>
<dbReference type="InterPro" id="IPR003200">
    <property type="entry name" value="Nict_dMeBzImd_PRibTrfase"/>
</dbReference>
<evidence type="ECO:0000256" key="6">
    <source>
        <dbReference type="ARBA" id="ARBA00022573"/>
    </source>
</evidence>
<dbReference type="EMBL" id="CP045875">
    <property type="protein sequence ID" value="QGG46890.1"/>
    <property type="molecule type" value="Genomic_DNA"/>
</dbReference>
<dbReference type="Pfam" id="PF02277">
    <property type="entry name" value="DBI_PRT"/>
    <property type="match status" value="1"/>
</dbReference>
<proteinExistence type="inferred from homology"/>
<dbReference type="AlphaFoldDB" id="A0A5Q2N3N9"/>
<evidence type="ECO:0000256" key="7">
    <source>
        <dbReference type="ARBA" id="ARBA00022676"/>
    </source>
</evidence>
<evidence type="ECO:0000256" key="1">
    <source>
        <dbReference type="ARBA" id="ARBA00002197"/>
    </source>
</evidence>
<protein>
    <recommendedName>
        <fullName evidence="5 11">Nicotinate-nucleotide--dimethylbenzimidazole phosphoribosyltransferase</fullName>
        <shortName evidence="11">NN:DBI PRT</shortName>
        <ecNumber evidence="4 11">2.4.2.21</ecNumber>
    </recommendedName>
    <alternativeName>
        <fullName evidence="9 11">N(1)-alpha-phosphoribosyltransferase</fullName>
    </alternativeName>
</protein>
<gene>
    <name evidence="11 12" type="primary">cobT</name>
    <name evidence="12" type="ORF">FTV88_0712</name>
</gene>
<dbReference type="Gene3D" id="3.40.50.10210">
    <property type="match status" value="1"/>
</dbReference>
<evidence type="ECO:0000256" key="11">
    <source>
        <dbReference type="HAMAP-Rule" id="MF_00230"/>
    </source>
</evidence>
<evidence type="ECO:0000256" key="5">
    <source>
        <dbReference type="ARBA" id="ARBA00015486"/>
    </source>
</evidence>
<keyword evidence="8 11" id="KW-0808">Transferase</keyword>
<keyword evidence="6 11" id="KW-0169">Cobalamin biosynthesis</keyword>
<evidence type="ECO:0000313" key="12">
    <source>
        <dbReference type="EMBL" id="QGG46890.1"/>
    </source>
</evidence>
<comment type="pathway">
    <text evidence="2 11">Nucleoside biosynthesis; alpha-ribazole biosynthesis; alpha-ribazole from 5,6-dimethylbenzimidazole: step 1/2.</text>
</comment>
<evidence type="ECO:0000256" key="10">
    <source>
        <dbReference type="ARBA" id="ARBA00047340"/>
    </source>
</evidence>
<comment type="catalytic activity">
    <reaction evidence="10 11">
        <text>5,6-dimethylbenzimidazole + nicotinate beta-D-ribonucleotide = alpha-ribazole 5'-phosphate + nicotinate + H(+)</text>
        <dbReference type="Rhea" id="RHEA:11196"/>
        <dbReference type="ChEBI" id="CHEBI:15378"/>
        <dbReference type="ChEBI" id="CHEBI:15890"/>
        <dbReference type="ChEBI" id="CHEBI:32544"/>
        <dbReference type="ChEBI" id="CHEBI:57502"/>
        <dbReference type="ChEBI" id="CHEBI:57918"/>
        <dbReference type="EC" id="2.4.2.21"/>
    </reaction>
</comment>
<dbReference type="Proteomes" id="UP000366051">
    <property type="component" value="Chromosome"/>
</dbReference>
<organism evidence="12 13">
    <name type="scientific">Heliorestis convoluta</name>
    <dbReference type="NCBI Taxonomy" id="356322"/>
    <lineage>
        <taxon>Bacteria</taxon>
        <taxon>Bacillati</taxon>
        <taxon>Bacillota</taxon>
        <taxon>Clostridia</taxon>
        <taxon>Eubacteriales</taxon>
        <taxon>Heliobacteriaceae</taxon>
        <taxon>Heliorestis</taxon>
    </lineage>
</organism>
<dbReference type="SUPFAM" id="SSF52733">
    <property type="entry name" value="Nicotinate mononucleotide:5,6-dimethylbenzimidazole phosphoribosyltransferase (CobT)"/>
    <property type="match status" value="1"/>
</dbReference>
<evidence type="ECO:0000313" key="13">
    <source>
        <dbReference type="Proteomes" id="UP000366051"/>
    </source>
</evidence>
<dbReference type="PANTHER" id="PTHR43463:SF1">
    <property type="entry name" value="NICOTINATE-NUCLEOTIDE--DIMETHYLBENZIMIDAZOLE PHOSPHORIBOSYLTRANSFERASE"/>
    <property type="match status" value="1"/>
</dbReference>
<dbReference type="HAMAP" id="MF_00230">
    <property type="entry name" value="CobT"/>
    <property type="match status" value="1"/>
</dbReference>
<evidence type="ECO:0000256" key="9">
    <source>
        <dbReference type="ARBA" id="ARBA00030686"/>
    </source>
</evidence>
<dbReference type="InterPro" id="IPR017846">
    <property type="entry name" value="Nict_dMeBzImd_PRibTrfase_bact"/>
</dbReference>
<sequence>MSLEQVIKQIKPLDQKIIEATQAHLDSLTKPQGSLGMLEDIGKQVAAIYGSVKPPLTKKKVVIMAGDHGVAAEGVSAYPPEVTPQMVLNYMNGGAGINVMANHAGASLICVDVGVAVDLPDLPNLIRKKIAYGTKNMTQGPAMTREEAEKALLIGVETVEQLSKEGITLLAPGDMGIANTTSSAAIIAALGNVPVEQVVGRGTGINDERYKRKIEAVRKALAVNKPDSNDSLDVLAKVGGLEIAGMAGLMIGAAVYGMPVVIDGFNATAAALIAGTLAPLSRAYMIGSHLSAEPGHKFMLEYLGIKPMLTMNLRLGEATGAVLVMSMVDCAIKILREMATFEDAGVSVALT</sequence>
<dbReference type="NCBIfam" id="TIGR03160">
    <property type="entry name" value="cobT_DBIPRT"/>
    <property type="match status" value="1"/>
</dbReference>
<dbReference type="PANTHER" id="PTHR43463">
    <property type="entry name" value="NICOTINATE-NUCLEOTIDE--DIMETHYLBENZIMIDAZOLE PHOSPHORIBOSYLTRANSFERASE"/>
    <property type="match status" value="1"/>
</dbReference>
<dbReference type="UniPathway" id="UPA00061">
    <property type="reaction ID" value="UER00516"/>
</dbReference>
<dbReference type="GO" id="GO:0008939">
    <property type="term" value="F:nicotinate-nucleotide-dimethylbenzimidazole phosphoribosyltransferase activity"/>
    <property type="evidence" value="ECO:0007669"/>
    <property type="project" value="UniProtKB-UniRule"/>
</dbReference>
<comment type="function">
    <text evidence="1 11">Catalyzes the synthesis of alpha-ribazole-5'-phosphate from nicotinate mononucleotide (NAMN) and 5,6-dimethylbenzimidazole (DMB).</text>
</comment>
<evidence type="ECO:0000256" key="2">
    <source>
        <dbReference type="ARBA" id="ARBA00005049"/>
    </source>
</evidence>
<dbReference type="CDD" id="cd02439">
    <property type="entry name" value="DMB-PRT_CobT"/>
    <property type="match status" value="1"/>
</dbReference>